<reference evidence="2 3" key="1">
    <citation type="submission" date="2016-03" db="EMBL/GenBank/DDBJ databases">
        <authorList>
            <person name="Ploux O."/>
        </authorList>
    </citation>
    <scope>NUCLEOTIDE SEQUENCE [LARGE SCALE GENOMIC DNA]</scope>
    <source>
        <strain evidence="2 3">UAMH 11012</strain>
    </source>
</reference>
<gene>
    <name evidence="2" type="ORF">PAC_13654</name>
</gene>
<keyword evidence="1" id="KW-0732">Signal</keyword>
<evidence type="ECO:0000256" key="1">
    <source>
        <dbReference type="SAM" id="SignalP"/>
    </source>
</evidence>
<name>A0A1L7XFP5_9HELO</name>
<dbReference type="Proteomes" id="UP000184330">
    <property type="component" value="Unassembled WGS sequence"/>
</dbReference>
<accession>A0A1L7XFP5</accession>
<evidence type="ECO:0000313" key="2">
    <source>
        <dbReference type="EMBL" id="CZR63757.1"/>
    </source>
</evidence>
<feature type="chain" id="PRO_5009875270" evidence="1">
    <location>
        <begin position="18"/>
        <end position="153"/>
    </location>
</feature>
<evidence type="ECO:0000313" key="3">
    <source>
        <dbReference type="Proteomes" id="UP000184330"/>
    </source>
</evidence>
<organism evidence="2 3">
    <name type="scientific">Phialocephala subalpina</name>
    <dbReference type="NCBI Taxonomy" id="576137"/>
    <lineage>
        <taxon>Eukaryota</taxon>
        <taxon>Fungi</taxon>
        <taxon>Dikarya</taxon>
        <taxon>Ascomycota</taxon>
        <taxon>Pezizomycotina</taxon>
        <taxon>Leotiomycetes</taxon>
        <taxon>Helotiales</taxon>
        <taxon>Mollisiaceae</taxon>
        <taxon>Phialocephala</taxon>
        <taxon>Phialocephala fortinii species complex</taxon>
    </lineage>
</organism>
<sequence>MASALLTILHTLQAAFAGYNLYLASISIRNLQKYEDATKTAAKYSNIAESQLWKTRYTQASGTLTVLFTFLSSSYLIASSRGTAKNLAVTGLNIAALIAAREHVGNFWKRKAKIPLPKTGDYNEAIGKTQEIRLNMTYLIASWAALGLLGLIF</sequence>
<dbReference type="EMBL" id="FJOG01000024">
    <property type="protein sequence ID" value="CZR63757.1"/>
    <property type="molecule type" value="Genomic_DNA"/>
</dbReference>
<dbReference type="OrthoDB" id="5405107at2759"/>
<proteinExistence type="predicted"/>
<protein>
    <submittedName>
        <fullName evidence="2">Uncharacterized protein</fullName>
    </submittedName>
</protein>
<dbReference type="AlphaFoldDB" id="A0A1L7XFP5"/>
<keyword evidence="3" id="KW-1185">Reference proteome</keyword>
<feature type="signal peptide" evidence="1">
    <location>
        <begin position="1"/>
        <end position="17"/>
    </location>
</feature>